<dbReference type="EMBL" id="LHPG02000012">
    <property type="protein sequence ID" value="PRW44862.1"/>
    <property type="molecule type" value="Genomic_DNA"/>
</dbReference>
<evidence type="ECO:0000256" key="1">
    <source>
        <dbReference type="ARBA" id="ARBA00022729"/>
    </source>
</evidence>
<dbReference type="InterPro" id="IPR036749">
    <property type="entry name" value="Expansin_CBD_sf"/>
</dbReference>
<organism evidence="4 5">
    <name type="scientific">Chlorella sorokiniana</name>
    <name type="common">Freshwater green alga</name>
    <dbReference type="NCBI Taxonomy" id="3076"/>
    <lineage>
        <taxon>Eukaryota</taxon>
        <taxon>Viridiplantae</taxon>
        <taxon>Chlorophyta</taxon>
        <taxon>core chlorophytes</taxon>
        <taxon>Trebouxiophyceae</taxon>
        <taxon>Chlorellales</taxon>
        <taxon>Chlorellaceae</taxon>
        <taxon>Chlorella clade</taxon>
        <taxon>Chlorella</taxon>
    </lineage>
</organism>
<reference evidence="4 5" key="1">
    <citation type="journal article" date="2018" name="Plant J.">
        <title>Genome sequences of Chlorella sorokiniana UTEX 1602 and Micractinium conductrix SAG 241.80: implications to maltose excretion by a green alga.</title>
        <authorList>
            <person name="Arriola M.B."/>
            <person name="Velmurugan N."/>
            <person name="Zhang Y."/>
            <person name="Plunkett M.H."/>
            <person name="Hondzo H."/>
            <person name="Barney B.M."/>
        </authorList>
    </citation>
    <scope>NUCLEOTIDE SEQUENCE [LARGE SCALE GENOMIC DNA]</scope>
    <source>
        <strain evidence="5">UTEX 1602</strain>
    </source>
</reference>
<evidence type="ECO:0000313" key="4">
    <source>
        <dbReference type="EMBL" id="PRW44862.1"/>
    </source>
</evidence>
<dbReference type="Gene3D" id="2.40.40.10">
    <property type="entry name" value="RlpA-like domain"/>
    <property type="match status" value="1"/>
</dbReference>
<feature type="domain" description="Expansin-like EG45" evidence="3">
    <location>
        <begin position="87"/>
        <end position="202"/>
    </location>
</feature>
<name>A0A2P6TKP0_CHLSO</name>
<dbReference type="AlphaFoldDB" id="A0A2P6TKP0"/>
<evidence type="ECO:0000259" key="3">
    <source>
        <dbReference type="PROSITE" id="PS50842"/>
    </source>
</evidence>
<proteinExistence type="predicted"/>
<dbReference type="PANTHER" id="PTHR31836">
    <property type="match status" value="1"/>
</dbReference>
<evidence type="ECO:0000256" key="2">
    <source>
        <dbReference type="SAM" id="SignalP"/>
    </source>
</evidence>
<dbReference type="Gene3D" id="2.60.40.760">
    <property type="entry name" value="Expansin, cellulose-binding-like domain"/>
    <property type="match status" value="1"/>
</dbReference>
<dbReference type="Pfam" id="PF03330">
    <property type="entry name" value="DPBB_1"/>
    <property type="match status" value="1"/>
</dbReference>
<keyword evidence="5" id="KW-1185">Reference proteome</keyword>
<dbReference type="CDD" id="cd22271">
    <property type="entry name" value="DPBB_EXP_N-like"/>
    <property type="match status" value="1"/>
</dbReference>
<feature type="chain" id="PRO_5015107196" evidence="2">
    <location>
        <begin position="28"/>
        <end position="278"/>
    </location>
</feature>
<evidence type="ECO:0000313" key="5">
    <source>
        <dbReference type="Proteomes" id="UP000239899"/>
    </source>
</evidence>
<comment type="caution">
    <text evidence="4">The sequence shown here is derived from an EMBL/GenBank/DDBJ whole genome shotgun (WGS) entry which is preliminary data.</text>
</comment>
<dbReference type="InterPro" id="IPR036908">
    <property type="entry name" value="RlpA-like_sf"/>
</dbReference>
<dbReference type="PROSITE" id="PS50842">
    <property type="entry name" value="EXPANSIN_EG45"/>
    <property type="match status" value="1"/>
</dbReference>
<dbReference type="InterPro" id="IPR051477">
    <property type="entry name" value="Expansin_CellWall"/>
</dbReference>
<dbReference type="InterPro" id="IPR009009">
    <property type="entry name" value="RlpA-like_DPBB"/>
</dbReference>
<accession>A0A2P6TKP0</accession>
<dbReference type="InterPro" id="IPR007112">
    <property type="entry name" value="Expansin/allergen_DPBB_dom"/>
</dbReference>
<feature type="signal peptide" evidence="2">
    <location>
        <begin position="1"/>
        <end position="27"/>
    </location>
</feature>
<dbReference type="STRING" id="3076.A0A2P6TKP0"/>
<dbReference type="SUPFAM" id="SSF50685">
    <property type="entry name" value="Barwin-like endoglucanases"/>
    <property type="match status" value="1"/>
</dbReference>
<dbReference type="OrthoDB" id="508619at2759"/>
<protein>
    <submittedName>
        <fullName evidence="4">Expansin 1</fullName>
    </submittedName>
</protein>
<keyword evidence="1 2" id="KW-0732">Signal</keyword>
<gene>
    <name evidence="4" type="ORF">C2E21_6197</name>
</gene>
<sequence>MLRTQALLRLGAALACLLALLAGPARAGGRAARFLAQTAPAAEPNVTAFDRSGGMAALGGTPWWLPQGQWSGDGTAYSEAVSNTGKGFACSYRFLNDWASRNFAAINKPMWDEGRACGRCITARCVDERCATRNKPVQVQVVDQCPECKEGGVDFSIPAYRDITGMWPHRLAIQWEWSDCSAKLDGPIRMAPKMGGCGWGGDGINPQWQAFYFSNAKYPLKSIKLNGVPLQRNEFQFWIHSGQLSTPCTLEMEAVTGATLTLTTSDPYKDQPLGGNFA</sequence>
<dbReference type="Proteomes" id="UP000239899">
    <property type="component" value="Unassembled WGS sequence"/>
</dbReference>
<dbReference type="PANTHER" id="PTHR31836:SF21">
    <property type="entry name" value="EXPANSIN-LIKE PROTEIN 7"/>
    <property type="match status" value="1"/>
</dbReference>